<keyword evidence="1" id="KW-0812">Transmembrane</keyword>
<sequence length="156" mass="18435">MYIWNINKLVMALQAETITGKQKKRYRITFWVLVALTVFSLPGVYTPASMNRYDVIDLILFIIINVIAIYLLIVIYKKRSRKELDFFLPFFSLMIPLFLRNSLWTILLTIIGSIYIVLFAPYHSLEETNIIDVIINAIVEIVMNIMFVHYFKKIYN</sequence>
<name>A0A8B5XVI2_9BACI</name>
<feature type="transmembrane region" description="Helical" evidence="1">
    <location>
        <begin position="28"/>
        <end position="46"/>
    </location>
</feature>
<comment type="caution">
    <text evidence="2">The sequence shown here is derived from an EMBL/GenBank/DDBJ whole genome shotgun (WGS) entry which is preliminary data.</text>
</comment>
<evidence type="ECO:0000313" key="3">
    <source>
        <dbReference type="Proteomes" id="UP000317770"/>
    </source>
</evidence>
<evidence type="ECO:0000313" key="2">
    <source>
        <dbReference type="EMBL" id="TVX78610.1"/>
    </source>
</evidence>
<feature type="transmembrane region" description="Helical" evidence="1">
    <location>
        <begin position="130"/>
        <end position="151"/>
    </location>
</feature>
<reference evidence="2 3" key="1">
    <citation type="submission" date="2019-07" db="EMBL/GenBank/DDBJ databases">
        <title>Genome assembly of Bacillus simplex strain GGC-P6A.</title>
        <authorList>
            <person name="Jennings M.E."/>
            <person name="Barton H.A."/>
        </authorList>
    </citation>
    <scope>NUCLEOTIDE SEQUENCE [LARGE SCALE GENOMIC DNA]</scope>
    <source>
        <strain evidence="2 3">GGC-P6A</strain>
    </source>
</reference>
<dbReference type="EMBL" id="VNKI01000009">
    <property type="protein sequence ID" value="TVX78610.1"/>
    <property type="molecule type" value="Genomic_DNA"/>
</dbReference>
<protein>
    <submittedName>
        <fullName evidence="2">Uncharacterized protein</fullName>
    </submittedName>
</protein>
<feature type="transmembrane region" description="Helical" evidence="1">
    <location>
        <begin position="97"/>
        <end position="118"/>
    </location>
</feature>
<keyword evidence="1" id="KW-0472">Membrane</keyword>
<organism evidence="2 3">
    <name type="scientific">Peribacillus simplex</name>
    <dbReference type="NCBI Taxonomy" id="1478"/>
    <lineage>
        <taxon>Bacteria</taxon>
        <taxon>Bacillati</taxon>
        <taxon>Bacillota</taxon>
        <taxon>Bacilli</taxon>
        <taxon>Bacillales</taxon>
        <taxon>Bacillaceae</taxon>
        <taxon>Peribacillus</taxon>
    </lineage>
</organism>
<accession>A0A8B5XVI2</accession>
<keyword evidence="1" id="KW-1133">Transmembrane helix</keyword>
<dbReference type="RefSeq" id="WP_144479712.1">
    <property type="nucleotide sequence ID" value="NZ_JARMTY010000032.1"/>
</dbReference>
<feature type="transmembrane region" description="Helical" evidence="1">
    <location>
        <begin position="58"/>
        <end position="76"/>
    </location>
</feature>
<dbReference type="Proteomes" id="UP000317770">
    <property type="component" value="Unassembled WGS sequence"/>
</dbReference>
<dbReference type="AlphaFoldDB" id="A0A8B5XVI2"/>
<proteinExistence type="predicted"/>
<evidence type="ECO:0000256" key="1">
    <source>
        <dbReference type="SAM" id="Phobius"/>
    </source>
</evidence>
<gene>
    <name evidence="2" type="ORF">FQP34_18895</name>
</gene>